<dbReference type="InterPro" id="IPR007485">
    <property type="entry name" value="LPS_assembly_LptE"/>
</dbReference>
<protein>
    <recommendedName>
        <fullName evidence="2">Lipoprotein</fullName>
    </recommendedName>
</protein>
<dbReference type="Pfam" id="PF04390">
    <property type="entry name" value="LptE"/>
    <property type="match status" value="1"/>
</dbReference>
<comment type="caution">
    <text evidence="1">The sequence shown here is derived from an EMBL/GenBank/DDBJ whole genome shotgun (WGS) entry which is preliminary data.</text>
</comment>
<dbReference type="EMBL" id="DSZN01000003">
    <property type="protein sequence ID" value="HGQ84853.1"/>
    <property type="molecule type" value="Genomic_DNA"/>
</dbReference>
<sequence>MWYLCLRNWLILLFLSFFFFSCGYQFQERPSYFKPEWQTVYIAPWKNFTSETALGEMLAYELRHKLAEGKFLMPVYDESRADLILKGEIIRVYLVPVAYETFIQTKERKIEFEGKYKLIEKKEGKIILEGKLSRYEIYRVPVEVTSNVLDPGREEALKILAKDLAELILQDIMFKELEIK</sequence>
<reference evidence="1" key="1">
    <citation type="journal article" date="2020" name="mSystems">
        <title>Genome- and Community-Level Interaction Insights into Carbon Utilization and Element Cycling Functions of Hydrothermarchaeota in Hydrothermal Sediment.</title>
        <authorList>
            <person name="Zhou Z."/>
            <person name="Liu Y."/>
            <person name="Xu W."/>
            <person name="Pan J."/>
            <person name="Luo Z.H."/>
            <person name="Li M."/>
        </authorList>
    </citation>
    <scope>NUCLEOTIDE SEQUENCE [LARGE SCALE GENOMIC DNA]</scope>
    <source>
        <strain evidence="1">SpSt-6</strain>
    </source>
</reference>
<dbReference type="GO" id="GO:0019867">
    <property type="term" value="C:outer membrane"/>
    <property type="evidence" value="ECO:0007669"/>
    <property type="project" value="InterPro"/>
</dbReference>
<evidence type="ECO:0000313" key="1">
    <source>
        <dbReference type="EMBL" id="HGQ84853.1"/>
    </source>
</evidence>
<gene>
    <name evidence="1" type="ORF">ENT66_00105</name>
</gene>
<organism evidence="1">
    <name type="scientific">Thermodesulfobacterium geofontis</name>
    <dbReference type="NCBI Taxonomy" id="1295609"/>
    <lineage>
        <taxon>Bacteria</taxon>
        <taxon>Pseudomonadati</taxon>
        <taxon>Thermodesulfobacteriota</taxon>
        <taxon>Thermodesulfobacteria</taxon>
        <taxon>Thermodesulfobacteriales</taxon>
        <taxon>Thermodesulfobacteriaceae</taxon>
        <taxon>Thermodesulfobacterium</taxon>
    </lineage>
</organism>
<proteinExistence type="predicted"/>
<dbReference type="PROSITE" id="PS51257">
    <property type="entry name" value="PROKAR_LIPOPROTEIN"/>
    <property type="match status" value="1"/>
</dbReference>
<dbReference type="AlphaFoldDB" id="A0A7C4JPP6"/>
<accession>A0A7C4JPP6</accession>
<evidence type="ECO:0008006" key="2">
    <source>
        <dbReference type="Google" id="ProtNLM"/>
    </source>
</evidence>
<name>A0A7C4JPP6_9BACT</name>
<dbReference type="GO" id="GO:0043165">
    <property type="term" value="P:Gram-negative-bacterium-type cell outer membrane assembly"/>
    <property type="evidence" value="ECO:0007669"/>
    <property type="project" value="InterPro"/>
</dbReference>